<name>A0A9P6R329_9FUNG</name>
<dbReference type="PANTHER" id="PTHR46651:SF1">
    <property type="entry name" value="SMALL MUTS RELATED FAMILY PROTEIN"/>
    <property type="match status" value="1"/>
</dbReference>
<dbReference type="EMBL" id="JAAAIP010000990">
    <property type="protein sequence ID" value="KAG0310902.1"/>
    <property type="molecule type" value="Genomic_DNA"/>
</dbReference>
<feature type="compositionally biased region" description="Polar residues" evidence="5">
    <location>
        <begin position="246"/>
        <end position="256"/>
    </location>
</feature>
<evidence type="ECO:0000259" key="7">
    <source>
        <dbReference type="PROSITE" id="PS50828"/>
    </source>
</evidence>
<comment type="caution">
    <text evidence="8">The sequence shown here is derived from an EMBL/GenBank/DDBJ whole genome shotgun (WGS) entry which is preliminary data.</text>
</comment>
<feature type="compositionally biased region" description="Low complexity" evidence="5">
    <location>
        <begin position="397"/>
        <end position="413"/>
    </location>
</feature>
<dbReference type="SMART" id="SM01162">
    <property type="entry name" value="DUF1771"/>
    <property type="match status" value="1"/>
</dbReference>
<dbReference type="AlphaFoldDB" id="A0A9P6R329"/>
<dbReference type="GO" id="GO:0008270">
    <property type="term" value="F:zinc ion binding"/>
    <property type="evidence" value="ECO:0007669"/>
    <property type="project" value="UniProtKB-KW"/>
</dbReference>
<feature type="region of interest" description="Disordered" evidence="5">
    <location>
        <begin position="210"/>
        <end position="256"/>
    </location>
</feature>
<feature type="compositionally biased region" description="Polar residues" evidence="5">
    <location>
        <begin position="210"/>
        <end position="224"/>
    </location>
</feature>
<evidence type="ECO:0000313" key="9">
    <source>
        <dbReference type="Proteomes" id="UP000738325"/>
    </source>
</evidence>
<evidence type="ECO:0000256" key="4">
    <source>
        <dbReference type="PROSITE-ProRule" id="PRU00723"/>
    </source>
</evidence>
<feature type="domain" description="C3H1-type" evidence="6">
    <location>
        <begin position="344"/>
        <end position="371"/>
    </location>
</feature>
<keyword evidence="9" id="KW-1185">Reference proteome</keyword>
<dbReference type="SMART" id="SM00356">
    <property type="entry name" value="ZnF_C3H1"/>
    <property type="match status" value="2"/>
</dbReference>
<evidence type="ECO:0000259" key="6">
    <source>
        <dbReference type="PROSITE" id="PS50103"/>
    </source>
</evidence>
<feature type="zinc finger region" description="C3H1-type" evidence="4">
    <location>
        <begin position="344"/>
        <end position="371"/>
    </location>
</feature>
<feature type="region of interest" description="Disordered" evidence="5">
    <location>
        <begin position="179"/>
        <end position="198"/>
    </location>
</feature>
<feature type="compositionally biased region" description="Acidic residues" evidence="5">
    <location>
        <begin position="146"/>
        <end position="155"/>
    </location>
</feature>
<dbReference type="OrthoDB" id="3247158at2759"/>
<feature type="region of interest" description="Disordered" evidence="5">
    <location>
        <begin position="138"/>
        <end position="166"/>
    </location>
</feature>
<dbReference type="PROSITE" id="PS50828">
    <property type="entry name" value="SMR"/>
    <property type="match status" value="1"/>
</dbReference>
<dbReference type="Pfam" id="PF08590">
    <property type="entry name" value="DUF1771"/>
    <property type="match status" value="1"/>
</dbReference>
<reference evidence="8" key="1">
    <citation type="journal article" date="2020" name="Fungal Divers.">
        <title>Resolving the Mortierellaceae phylogeny through synthesis of multi-gene phylogenetics and phylogenomics.</title>
        <authorList>
            <person name="Vandepol N."/>
            <person name="Liber J."/>
            <person name="Desiro A."/>
            <person name="Na H."/>
            <person name="Kennedy M."/>
            <person name="Barry K."/>
            <person name="Grigoriev I.V."/>
            <person name="Miller A.N."/>
            <person name="O'Donnell K."/>
            <person name="Stajich J.E."/>
            <person name="Bonito G."/>
        </authorList>
    </citation>
    <scope>NUCLEOTIDE SEQUENCE</scope>
    <source>
        <strain evidence="8">REB-010B</strain>
    </source>
</reference>
<sequence length="679" mass="75100">MATWISNYLASLGLGLEFEPYLRGILFDQTLSEEEKSATVYDCLEANCAVDNVNLQDTVGELFAQYTRGGLYWMEAPLYPFAAPSLDFQFHPNLISSHAIPILQPHSERHGQEDSAAAAVEAEEGEVQLINTRSASNGRNTWARIDDDDNDNDEDDHIHGGGGDQQVYAVNGQSIRRDELDPFDDDEFNPFAPPSASDLAVLSGTQTIPYGSYQSGTDPSSQYPPLTFYPGADGNYDYSDDGSLMSPPTLSQSTNLDQDMTPLEMLVQIIRDVSPEKIEKTFERCGYDFERTLEALMALRTSSSTLSPDAENSVPFMGDIRSTLTCRHFIQGNCFRKDCWYSHDLDSMVCKFWLKGQCLKGETCEFNHFIDTSRVVEPPAPPPKQKPPTMDDFDFPSLSASASSGKSKGSSKNGAKHNGDVKNNNASSGSNGTSKNSNRNKNVESVDALASQLKEKVKVSISSPPLLAKPKFSYSATAAAVASKPLTLLQRPGHAQHPEDTEELRRKFRLEMAPASIPWLETGSALNSEYLKSRAEAVDYAKARNRCFEMATQAYLRNDGASAAKLSAQGREYNDLMMATHREASRQIFDSRNNGQQGIVQSTGKGETWIDLHGLHVDESLAFLDEFMEKLEKEVYTGTVYVVTGTGNHSTNSRAKLKPAIVDWLESWGYVWKEMSLDK</sequence>
<protein>
    <submittedName>
        <fullName evidence="8">Uncharacterized protein</fullName>
    </submittedName>
</protein>
<feature type="region of interest" description="Disordered" evidence="5">
    <location>
        <begin position="374"/>
        <end position="444"/>
    </location>
</feature>
<dbReference type="SUPFAM" id="SSF90229">
    <property type="entry name" value="CCCH zinc finger"/>
    <property type="match status" value="1"/>
</dbReference>
<feature type="domain" description="Smr" evidence="7">
    <location>
        <begin position="610"/>
        <end position="679"/>
    </location>
</feature>
<organism evidence="8 9">
    <name type="scientific">Dissophora globulifera</name>
    <dbReference type="NCBI Taxonomy" id="979702"/>
    <lineage>
        <taxon>Eukaryota</taxon>
        <taxon>Fungi</taxon>
        <taxon>Fungi incertae sedis</taxon>
        <taxon>Mucoromycota</taxon>
        <taxon>Mortierellomycotina</taxon>
        <taxon>Mortierellomycetes</taxon>
        <taxon>Mortierellales</taxon>
        <taxon>Mortierellaceae</taxon>
        <taxon>Dissophora</taxon>
    </lineage>
</organism>
<dbReference type="Gene3D" id="4.10.1000.10">
    <property type="entry name" value="Zinc finger, CCCH-type"/>
    <property type="match status" value="1"/>
</dbReference>
<feature type="non-terminal residue" evidence="8">
    <location>
        <position position="679"/>
    </location>
</feature>
<keyword evidence="1 4" id="KW-0479">Metal-binding</keyword>
<evidence type="ECO:0000256" key="5">
    <source>
        <dbReference type="SAM" id="MobiDB-lite"/>
    </source>
</evidence>
<gene>
    <name evidence="8" type="ORF">BGZ99_010491</name>
</gene>
<dbReference type="InterPro" id="IPR053242">
    <property type="entry name" value="PAM2-like_domain"/>
</dbReference>
<dbReference type="Proteomes" id="UP000738325">
    <property type="component" value="Unassembled WGS sequence"/>
</dbReference>
<feature type="compositionally biased region" description="Low complexity" evidence="5">
    <location>
        <begin position="422"/>
        <end position="440"/>
    </location>
</feature>
<dbReference type="InterPro" id="IPR013899">
    <property type="entry name" value="DUF1771"/>
</dbReference>
<evidence type="ECO:0000256" key="2">
    <source>
        <dbReference type="ARBA" id="ARBA00022771"/>
    </source>
</evidence>
<evidence type="ECO:0000313" key="8">
    <source>
        <dbReference type="EMBL" id="KAG0310902.1"/>
    </source>
</evidence>
<dbReference type="InterPro" id="IPR036855">
    <property type="entry name" value="Znf_CCCH_sf"/>
</dbReference>
<dbReference type="PANTHER" id="PTHR46651">
    <property type="entry name" value="POLYADENYLATE-BINDING PROTEIN-INTERACTING PROTEIN 7"/>
    <property type="match status" value="1"/>
</dbReference>
<dbReference type="Gene3D" id="3.30.1370.110">
    <property type="match status" value="1"/>
</dbReference>
<dbReference type="InterPro" id="IPR036063">
    <property type="entry name" value="Smr_dom_sf"/>
</dbReference>
<evidence type="ECO:0000256" key="3">
    <source>
        <dbReference type="ARBA" id="ARBA00022833"/>
    </source>
</evidence>
<dbReference type="PROSITE" id="PS50103">
    <property type="entry name" value="ZF_C3H1"/>
    <property type="match status" value="1"/>
</dbReference>
<dbReference type="SUPFAM" id="SSF160443">
    <property type="entry name" value="SMR domain-like"/>
    <property type="match status" value="1"/>
</dbReference>
<dbReference type="SMART" id="SM00463">
    <property type="entry name" value="SMR"/>
    <property type="match status" value="1"/>
</dbReference>
<keyword evidence="3 4" id="KW-0862">Zinc</keyword>
<accession>A0A9P6R329</accession>
<dbReference type="InterPro" id="IPR002625">
    <property type="entry name" value="Smr_dom"/>
</dbReference>
<proteinExistence type="predicted"/>
<dbReference type="InterPro" id="IPR000571">
    <property type="entry name" value="Znf_CCCH"/>
</dbReference>
<dbReference type="Pfam" id="PF01713">
    <property type="entry name" value="Smr"/>
    <property type="match status" value="1"/>
</dbReference>
<evidence type="ECO:0000256" key="1">
    <source>
        <dbReference type="ARBA" id="ARBA00022723"/>
    </source>
</evidence>
<dbReference type="CDD" id="cd14279">
    <property type="entry name" value="CUE"/>
    <property type="match status" value="1"/>
</dbReference>
<keyword evidence="2 4" id="KW-0863">Zinc-finger</keyword>